<dbReference type="Gene3D" id="3.20.20.80">
    <property type="entry name" value="Glycosidases"/>
    <property type="match status" value="1"/>
</dbReference>
<keyword evidence="1" id="KW-0378">Hydrolase</keyword>
<evidence type="ECO:0000313" key="7">
    <source>
        <dbReference type="Proteomes" id="UP001054854"/>
    </source>
</evidence>
<evidence type="ECO:0000313" key="6">
    <source>
        <dbReference type="EMBL" id="GHJ34203.1"/>
    </source>
</evidence>
<evidence type="ECO:0000259" key="4">
    <source>
        <dbReference type="Pfam" id="PF03648"/>
    </source>
</evidence>
<dbReference type="RefSeq" id="WP_236259861.1">
    <property type="nucleotide sequence ID" value="NZ_BNEK01000005.1"/>
</dbReference>
<evidence type="ECO:0000256" key="1">
    <source>
        <dbReference type="ARBA" id="ARBA00022801"/>
    </source>
</evidence>
<dbReference type="InterPro" id="IPR017853">
    <property type="entry name" value="GH"/>
</dbReference>
<evidence type="ECO:0000256" key="2">
    <source>
        <dbReference type="SAM" id="MobiDB-lite"/>
    </source>
</evidence>
<sequence>MARSEYEFSRRRVLQASALALAAVPSPWGTAAGFAESAGVPDEDGYDLWLRYRSTTDVRQLAEYREALAGLARQGEGPVMDSAELVLRRAARGLTGGAPVRVPADRASVVIGTVDESPVVRSQVSPDRLARIGAQGFVIEMTGPPGRRRLVIGARGARGVLAGGFRLIRLLQLERPPHKLSGLEKPRTALRMMNHWDNFDRSIERGYAGTPLFEWDKLPDISDRLVDYARSMASVGINASVLNNVNPGADFITGETLTRLRPLAALLQSWGISTWLAVNYAIAMLLTAHDADPITTADPADRRVQQWCHRPHHGHHVHGGGRPLAAVRVRRPGPRRPGAVPGRHEGRGGSGVVDGPGQPGHGAGAQHRHQGPRCNRPPRHPRRLVRHRADRDAGAEQELTVTAPPVSTPGFATAEIRLTSGDEEIERGRSVSVVTTPHPGHAATAFDAGPPSSPLLTGYARLSPEDVCTDDRGFGWVGDRPDTRDRGNADDLRRDIVMQRGKPIVRRVPVPAGKHTVWVLTGDSLTDSGITTISEDGTLLGRSGDDSPPSRAFVWFSFDLDGGAGGRTAGLEITGSKLNGLWRIAALVVV</sequence>
<dbReference type="Gene3D" id="2.60.120.430">
    <property type="entry name" value="Galactose-binding lectin"/>
    <property type="match status" value="1"/>
</dbReference>
<evidence type="ECO:0000259" key="5">
    <source>
        <dbReference type="Pfam" id="PF07488"/>
    </source>
</evidence>
<dbReference type="Pfam" id="PF07488">
    <property type="entry name" value="Glyco_hydro_67M"/>
    <property type="match status" value="1"/>
</dbReference>
<dbReference type="EMBL" id="BNEK01000005">
    <property type="protein sequence ID" value="GHJ34203.1"/>
    <property type="molecule type" value="Genomic_DNA"/>
</dbReference>
<proteinExistence type="predicted"/>
<dbReference type="PANTHER" id="PTHR39207">
    <property type="entry name" value="ALPHA-GLUCURONIDASE A"/>
    <property type="match status" value="1"/>
</dbReference>
<dbReference type="InterPro" id="IPR006311">
    <property type="entry name" value="TAT_signal"/>
</dbReference>
<dbReference type="Pfam" id="PF03648">
    <property type="entry name" value="Glyco_hydro_67N"/>
    <property type="match status" value="1"/>
</dbReference>
<feature type="domain" description="Glycosyl hydrolase family 67 catalytic" evidence="5">
    <location>
        <begin position="172"/>
        <end position="309"/>
    </location>
</feature>
<keyword evidence="7" id="KW-1185">Reference proteome</keyword>
<protein>
    <submittedName>
        <fullName evidence="6">Uncharacterized protein</fullName>
    </submittedName>
</protein>
<feature type="signal peptide" evidence="3">
    <location>
        <begin position="1"/>
        <end position="31"/>
    </location>
</feature>
<dbReference type="SUPFAM" id="SSF49785">
    <property type="entry name" value="Galactose-binding domain-like"/>
    <property type="match status" value="1"/>
</dbReference>
<feature type="region of interest" description="Disordered" evidence="2">
    <location>
        <begin position="390"/>
        <end position="409"/>
    </location>
</feature>
<dbReference type="SUPFAM" id="SSF55545">
    <property type="entry name" value="beta-N-acetylhexosaminidase-like domain"/>
    <property type="match status" value="1"/>
</dbReference>
<dbReference type="InterPro" id="IPR008979">
    <property type="entry name" value="Galactose-bd-like_sf"/>
</dbReference>
<dbReference type="Gene3D" id="3.30.379.10">
    <property type="entry name" value="Chitobiase/beta-hexosaminidase domain 2-like"/>
    <property type="match status" value="1"/>
</dbReference>
<organism evidence="6 7">
    <name type="scientific">Streptomyces hygroscopicus</name>
    <dbReference type="NCBI Taxonomy" id="1912"/>
    <lineage>
        <taxon>Bacteria</taxon>
        <taxon>Bacillati</taxon>
        <taxon>Actinomycetota</taxon>
        <taxon>Actinomycetes</taxon>
        <taxon>Kitasatosporales</taxon>
        <taxon>Streptomycetaceae</taxon>
        <taxon>Streptomyces</taxon>
        <taxon>Streptomyces violaceusniger group</taxon>
    </lineage>
</organism>
<dbReference type="Proteomes" id="UP001054854">
    <property type="component" value="Unassembled WGS sequence"/>
</dbReference>
<feature type="chain" id="PRO_5045637875" evidence="3">
    <location>
        <begin position="32"/>
        <end position="590"/>
    </location>
</feature>
<feature type="region of interest" description="Disordered" evidence="2">
    <location>
        <begin position="312"/>
        <end position="382"/>
    </location>
</feature>
<reference evidence="6" key="1">
    <citation type="submission" date="2024-05" db="EMBL/GenBank/DDBJ databases">
        <title>Whole genome shotgun sequence of Streptomyces hygroscopicus NBRC 113678.</title>
        <authorList>
            <person name="Komaki H."/>
            <person name="Tamura T."/>
        </authorList>
    </citation>
    <scope>NUCLEOTIDE SEQUENCE</scope>
    <source>
        <strain evidence="6">N11-34</strain>
    </source>
</reference>
<gene>
    <name evidence="6" type="ORF">TPA0910_86360</name>
</gene>
<dbReference type="InterPro" id="IPR005154">
    <property type="entry name" value="Glyco_hydro_67_aGlcAse_N"/>
</dbReference>
<dbReference type="SUPFAM" id="SSF51445">
    <property type="entry name" value="(Trans)glycosidases"/>
    <property type="match status" value="1"/>
</dbReference>
<dbReference type="InterPro" id="IPR011100">
    <property type="entry name" value="Glyco_hydro_67_cat"/>
</dbReference>
<feature type="compositionally biased region" description="Gly residues" evidence="2">
    <location>
        <begin position="348"/>
        <end position="363"/>
    </location>
</feature>
<feature type="compositionally biased region" description="Basic residues" evidence="2">
    <location>
        <begin position="366"/>
        <end position="382"/>
    </location>
</feature>
<dbReference type="PROSITE" id="PS51318">
    <property type="entry name" value="TAT"/>
    <property type="match status" value="1"/>
</dbReference>
<dbReference type="PANTHER" id="PTHR39207:SF1">
    <property type="entry name" value="ALPHA-GLUCURONIDASE A"/>
    <property type="match status" value="1"/>
</dbReference>
<keyword evidence="3" id="KW-0732">Signal</keyword>
<name>A0ABQ3UF27_STRHY</name>
<evidence type="ECO:0000256" key="3">
    <source>
        <dbReference type="SAM" id="SignalP"/>
    </source>
</evidence>
<feature type="domain" description="Alpha glucuronidase N-terminal" evidence="4">
    <location>
        <begin position="48"/>
        <end position="167"/>
    </location>
</feature>
<accession>A0ABQ3UF27</accession>
<dbReference type="InterPro" id="IPR029018">
    <property type="entry name" value="Hex-like_dom2"/>
</dbReference>
<comment type="caution">
    <text evidence="6">The sequence shown here is derived from an EMBL/GenBank/DDBJ whole genome shotgun (WGS) entry which is preliminary data.</text>
</comment>